<feature type="compositionally biased region" description="Basic and acidic residues" evidence="1">
    <location>
        <begin position="133"/>
        <end position="155"/>
    </location>
</feature>
<sequence length="168" mass="19624">MAFYSSSFKVSTSYSPLSHNCYHRLYRGFATSGLGNLISEFALSWRTEDEVHSRAGETTSTKRQIVLCIRCVRKLMWKRSKEKEGARRGAGVKVEDDERTRCQGDHHGRKTKEGESKQQIFASRFKGKIYISGRHEKSERRCIDKCSRSREEHSSLRRRSSRSRFPRR</sequence>
<proteinExistence type="predicted"/>
<evidence type="ECO:0000256" key="1">
    <source>
        <dbReference type="SAM" id="MobiDB-lite"/>
    </source>
</evidence>
<dbReference type="AlphaFoldDB" id="A0A5M3MZ93"/>
<feature type="compositionally biased region" description="Basic residues" evidence="1">
    <location>
        <begin position="156"/>
        <end position="168"/>
    </location>
</feature>
<evidence type="ECO:0000313" key="3">
    <source>
        <dbReference type="Proteomes" id="UP000053558"/>
    </source>
</evidence>
<dbReference type="OrthoDB" id="197967at2759"/>
<reference evidence="3" key="1">
    <citation type="journal article" date="2012" name="Science">
        <title>The Paleozoic origin of enzymatic lignin decomposition reconstructed from 31 fungal genomes.</title>
        <authorList>
            <person name="Floudas D."/>
            <person name="Binder M."/>
            <person name="Riley R."/>
            <person name="Barry K."/>
            <person name="Blanchette R.A."/>
            <person name="Henrissat B."/>
            <person name="Martinez A.T."/>
            <person name="Otillar R."/>
            <person name="Spatafora J.W."/>
            <person name="Yadav J.S."/>
            <person name="Aerts A."/>
            <person name="Benoit I."/>
            <person name="Boyd A."/>
            <person name="Carlson A."/>
            <person name="Copeland A."/>
            <person name="Coutinho P.M."/>
            <person name="de Vries R.P."/>
            <person name="Ferreira P."/>
            <person name="Findley K."/>
            <person name="Foster B."/>
            <person name="Gaskell J."/>
            <person name="Glotzer D."/>
            <person name="Gorecki P."/>
            <person name="Heitman J."/>
            <person name="Hesse C."/>
            <person name="Hori C."/>
            <person name="Igarashi K."/>
            <person name="Jurgens J.A."/>
            <person name="Kallen N."/>
            <person name="Kersten P."/>
            <person name="Kohler A."/>
            <person name="Kuees U."/>
            <person name="Kumar T.K.A."/>
            <person name="Kuo A."/>
            <person name="LaButti K."/>
            <person name="Larrondo L.F."/>
            <person name="Lindquist E."/>
            <person name="Ling A."/>
            <person name="Lombard V."/>
            <person name="Lucas S."/>
            <person name="Lundell T."/>
            <person name="Martin R."/>
            <person name="McLaughlin D.J."/>
            <person name="Morgenstern I."/>
            <person name="Morin E."/>
            <person name="Murat C."/>
            <person name="Nagy L.G."/>
            <person name="Nolan M."/>
            <person name="Ohm R.A."/>
            <person name="Patyshakuliyeva A."/>
            <person name="Rokas A."/>
            <person name="Ruiz-Duenas F.J."/>
            <person name="Sabat G."/>
            <person name="Salamov A."/>
            <person name="Samejima M."/>
            <person name="Schmutz J."/>
            <person name="Slot J.C."/>
            <person name="St John F."/>
            <person name="Stenlid J."/>
            <person name="Sun H."/>
            <person name="Sun S."/>
            <person name="Syed K."/>
            <person name="Tsang A."/>
            <person name="Wiebenga A."/>
            <person name="Young D."/>
            <person name="Pisabarro A."/>
            <person name="Eastwood D.C."/>
            <person name="Martin F."/>
            <person name="Cullen D."/>
            <person name="Grigoriev I.V."/>
            <person name="Hibbett D.S."/>
        </authorList>
    </citation>
    <scope>NUCLEOTIDE SEQUENCE [LARGE SCALE GENOMIC DNA]</scope>
    <source>
        <strain evidence="3">RWD-64-598 SS2</strain>
    </source>
</reference>
<organism evidence="2 3">
    <name type="scientific">Coniophora puteana (strain RWD-64-598)</name>
    <name type="common">Brown rot fungus</name>
    <dbReference type="NCBI Taxonomy" id="741705"/>
    <lineage>
        <taxon>Eukaryota</taxon>
        <taxon>Fungi</taxon>
        <taxon>Dikarya</taxon>
        <taxon>Basidiomycota</taxon>
        <taxon>Agaricomycotina</taxon>
        <taxon>Agaricomycetes</taxon>
        <taxon>Agaricomycetidae</taxon>
        <taxon>Boletales</taxon>
        <taxon>Coniophorineae</taxon>
        <taxon>Coniophoraceae</taxon>
        <taxon>Coniophora</taxon>
    </lineage>
</organism>
<dbReference type="RefSeq" id="XP_007766048.1">
    <property type="nucleotide sequence ID" value="XM_007767858.1"/>
</dbReference>
<gene>
    <name evidence="2" type="ORF">CONPUDRAFT_135807</name>
</gene>
<dbReference type="GeneID" id="19200804"/>
<feature type="region of interest" description="Disordered" evidence="1">
    <location>
        <begin position="82"/>
        <end position="168"/>
    </location>
</feature>
<accession>A0A5M3MZ93</accession>
<keyword evidence="3" id="KW-1185">Reference proteome</keyword>
<evidence type="ECO:0000313" key="2">
    <source>
        <dbReference type="EMBL" id="EIW84317.1"/>
    </source>
</evidence>
<dbReference type="KEGG" id="cput:CONPUDRAFT_135807"/>
<name>A0A5M3MZ93_CONPW</name>
<dbReference type="Proteomes" id="UP000053558">
    <property type="component" value="Unassembled WGS sequence"/>
</dbReference>
<feature type="compositionally biased region" description="Basic and acidic residues" evidence="1">
    <location>
        <begin position="82"/>
        <end position="116"/>
    </location>
</feature>
<protein>
    <submittedName>
        <fullName evidence="2">Uncharacterized protein</fullName>
    </submittedName>
</protein>
<dbReference type="EMBL" id="JH711575">
    <property type="protein sequence ID" value="EIW84317.1"/>
    <property type="molecule type" value="Genomic_DNA"/>
</dbReference>
<comment type="caution">
    <text evidence="2">The sequence shown here is derived from an EMBL/GenBank/DDBJ whole genome shotgun (WGS) entry which is preliminary data.</text>
</comment>